<keyword evidence="8" id="KW-1185">Reference proteome</keyword>
<dbReference type="Proteomes" id="UP001148313">
    <property type="component" value="Unassembled WGS sequence"/>
</dbReference>
<comment type="similarity">
    <text evidence="2">Belongs to the polysaccharide deacetylase family.</text>
</comment>
<keyword evidence="4" id="KW-0732">Signal</keyword>
<evidence type="ECO:0000256" key="3">
    <source>
        <dbReference type="ARBA" id="ARBA00020071"/>
    </source>
</evidence>
<evidence type="ECO:0000259" key="6">
    <source>
        <dbReference type="PROSITE" id="PS51677"/>
    </source>
</evidence>
<proteinExistence type="inferred from homology"/>
<organism evidence="7 8">
    <name type="scientific">Hoeflea poritis</name>
    <dbReference type="NCBI Taxonomy" id="2993659"/>
    <lineage>
        <taxon>Bacteria</taxon>
        <taxon>Pseudomonadati</taxon>
        <taxon>Pseudomonadota</taxon>
        <taxon>Alphaproteobacteria</taxon>
        <taxon>Hyphomicrobiales</taxon>
        <taxon>Rhizobiaceae</taxon>
        <taxon>Hoeflea</taxon>
    </lineage>
</organism>
<evidence type="ECO:0000256" key="5">
    <source>
        <dbReference type="ARBA" id="ARBA00032976"/>
    </source>
</evidence>
<evidence type="ECO:0000313" key="7">
    <source>
        <dbReference type="EMBL" id="MDA4844914.1"/>
    </source>
</evidence>
<dbReference type="InterPro" id="IPR002509">
    <property type="entry name" value="NODB_dom"/>
</dbReference>
<dbReference type="InterPro" id="IPR011330">
    <property type="entry name" value="Glyco_hydro/deAcase_b/a-brl"/>
</dbReference>
<dbReference type="SUPFAM" id="SSF88713">
    <property type="entry name" value="Glycoside hydrolase/deacetylase"/>
    <property type="match status" value="1"/>
</dbReference>
<evidence type="ECO:0000256" key="2">
    <source>
        <dbReference type="ARBA" id="ARBA00010973"/>
    </source>
</evidence>
<reference evidence="7" key="1">
    <citation type="submission" date="2022-11" db="EMBL/GenBank/DDBJ databases">
        <title>Hoeflea poritis sp. nov., isolated from scleractinian coral Porites lutea.</title>
        <authorList>
            <person name="Zhang G."/>
            <person name="Wei Q."/>
            <person name="Cai L."/>
        </authorList>
    </citation>
    <scope>NUCLEOTIDE SEQUENCE</scope>
    <source>
        <strain evidence="7">E7-10</strain>
    </source>
</reference>
<comment type="function">
    <text evidence="1">Is involved in generating a small heat-stable compound (Nod), an acylated oligomer of N-acetylglucosamine, that stimulates mitosis in various plant protoplasts.</text>
</comment>
<dbReference type="RefSeq" id="WP_271088462.1">
    <property type="nucleotide sequence ID" value="NZ_JAPJZH010000003.1"/>
</dbReference>
<evidence type="ECO:0000256" key="1">
    <source>
        <dbReference type="ARBA" id="ARBA00003236"/>
    </source>
</evidence>
<feature type="domain" description="NodB homology" evidence="6">
    <location>
        <begin position="94"/>
        <end position="354"/>
    </location>
</feature>
<dbReference type="EMBL" id="JAPJZH010000003">
    <property type="protein sequence ID" value="MDA4844914.1"/>
    <property type="molecule type" value="Genomic_DNA"/>
</dbReference>
<dbReference type="PANTHER" id="PTHR34216">
    <property type="match status" value="1"/>
</dbReference>
<accession>A0ABT4VJY4</accession>
<dbReference type="PANTHER" id="PTHR34216:SF7">
    <property type="entry name" value="POLY-BETA-1,6-N-ACETYL-D-GLUCOSAMINE N-DEACETYLASE"/>
    <property type="match status" value="1"/>
</dbReference>
<dbReference type="InterPro" id="IPR051398">
    <property type="entry name" value="Polysacch_Deacetylase"/>
</dbReference>
<gene>
    <name evidence="7" type="ORF">OOZ53_06105</name>
</gene>
<dbReference type="PROSITE" id="PS51677">
    <property type="entry name" value="NODB"/>
    <property type="match status" value="1"/>
</dbReference>
<name>A0ABT4VJY4_9HYPH</name>
<dbReference type="Pfam" id="PF01522">
    <property type="entry name" value="Polysacc_deac_1"/>
    <property type="match status" value="1"/>
</dbReference>
<comment type="caution">
    <text evidence="7">The sequence shown here is derived from an EMBL/GenBank/DDBJ whole genome shotgun (WGS) entry which is preliminary data.</text>
</comment>
<sequence length="354" mass="38913">MIDNKEKLRKIVFRSLSASRLPQMLRPLLGGEGAILMAHRVTAAPGTKYGFNSNLIVHPEFLDELIAEMKAQGFGFVSLDEAVDRIGKGRDGGRFAAITLDDGFRDNLTEALPVFEKHGTPFTVFIAPGLTDGDVEPWWEIVEAAVERSDSNALEMAASGGVLSFDCSTDEAKADAFEEICRVLSEEIDEADQVAAVRGLAGNARVDCGNFRQAHLMNWDEIRGLSAHPLCAIGAHTINHYNLRRLSRENALWEMSDSAAVLEERLGERPRHFAYPYGFEKAVGEREAQLAKLAGFKSAVTTRHGVIQKEHAGHLHTLPRISVNGRYQNIDYLNAMLSGVTTPMANRGRTVVTV</sequence>
<evidence type="ECO:0000256" key="4">
    <source>
        <dbReference type="ARBA" id="ARBA00022729"/>
    </source>
</evidence>
<protein>
    <recommendedName>
        <fullName evidence="3">Chitooligosaccharide deacetylase</fullName>
    </recommendedName>
    <alternativeName>
        <fullName evidence="5">Nodulation protein B</fullName>
    </alternativeName>
</protein>
<dbReference type="Gene3D" id="3.20.20.370">
    <property type="entry name" value="Glycoside hydrolase/deacetylase"/>
    <property type="match status" value="1"/>
</dbReference>
<evidence type="ECO:0000313" key="8">
    <source>
        <dbReference type="Proteomes" id="UP001148313"/>
    </source>
</evidence>
<dbReference type="CDD" id="cd10968">
    <property type="entry name" value="CE4_Mlr8448_like_5s"/>
    <property type="match status" value="1"/>
</dbReference>